<proteinExistence type="predicted"/>
<dbReference type="Pfam" id="PF20411">
    <property type="entry name" value="DUF6697"/>
    <property type="match status" value="1"/>
</dbReference>
<dbReference type="InterPro" id="IPR046520">
    <property type="entry name" value="DUF6697"/>
</dbReference>
<keyword evidence="4" id="KW-1185">Reference proteome</keyword>
<sequence>MSTVIRTLNVSYPGEVLVFWFEKYREVKKELGRLKDAHSHETDVCAEVHNTTQQELTNILKDDTEYSHENPESTALSRSEEHNEGLGQKIAQLEKANEQLTTRLQQCQGTYDILSQQMTAFKEQSATLATEVHHWRMRKLSEMFGEDPRLEINASLSTLSFLDVEMLASALPGDWCHCLLYFHSRRSNDLPLRIPATAKSGYWFHISTLMPDHREFELIMEGQLGEWTYLGRYTSVPFVGCGMTLFEWMNLDEPTKSTHCSRVVTSMPQPQQLQVNYTLQEVRRRYDTGEWRVPCKSLRCTGFDRQTYEMLYAAADKMREQSGSAQAALVLESASNGP</sequence>
<dbReference type="EMBL" id="BFAD01000004">
    <property type="protein sequence ID" value="GBE82778.1"/>
    <property type="molecule type" value="Genomic_DNA"/>
</dbReference>
<dbReference type="GeneID" id="38779695"/>
<feature type="domain" description="DUF6697" evidence="2">
    <location>
        <begin position="181"/>
        <end position="313"/>
    </location>
</feature>
<evidence type="ECO:0000256" key="1">
    <source>
        <dbReference type="SAM" id="MobiDB-lite"/>
    </source>
</evidence>
<dbReference type="RefSeq" id="XP_027613691.1">
    <property type="nucleotide sequence ID" value="XM_027757890.1"/>
</dbReference>
<organism evidence="3 4">
    <name type="scientific">Sparassis crispa</name>
    <dbReference type="NCBI Taxonomy" id="139825"/>
    <lineage>
        <taxon>Eukaryota</taxon>
        <taxon>Fungi</taxon>
        <taxon>Dikarya</taxon>
        <taxon>Basidiomycota</taxon>
        <taxon>Agaricomycotina</taxon>
        <taxon>Agaricomycetes</taxon>
        <taxon>Polyporales</taxon>
        <taxon>Sparassidaceae</taxon>
        <taxon>Sparassis</taxon>
    </lineage>
</organism>
<gene>
    <name evidence="3" type="ORF">SCP_0411630</name>
</gene>
<comment type="caution">
    <text evidence="3">The sequence shown here is derived from an EMBL/GenBank/DDBJ whole genome shotgun (WGS) entry which is preliminary data.</text>
</comment>
<dbReference type="Proteomes" id="UP000287166">
    <property type="component" value="Unassembled WGS sequence"/>
</dbReference>
<evidence type="ECO:0000259" key="2">
    <source>
        <dbReference type="Pfam" id="PF20411"/>
    </source>
</evidence>
<name>A0A401GKT1_9APHY</name>
<dbReference type="InParanoid" id="A0A401GKT1"/>
<dbReference type="AlphaFoldDB" id="A0A401GKT1"/>
<evidence type="ECO:0000313" key="3">
    <source>
        <dbReference type="EMBL" id="GBE82778.1"/>
    </source>
</evidence>
<dbReference type="OrthoDB" id="3214033at2759"/>
<accession>A0A401GKT1</accession>
<protein>
    <recommendedName>
        <fullName evidence="2">DUF6697 domain-containing protein</fullName>
    </recommendedName>
</protein>
<reference evidence="3 4" key="1">
    <citation type="journal article" date="2018" name="Sci. Rep.">
        <title>Genome sequence of the cauliflower mushroom Sparassis crispa (Hanabiratake) and its association with beneficial usage.</title>
        <authorList>
            <person name="Kiyama R."/>
            <person name="Furutani Y."/>
            <person name="Kawaguchi K."/>
            <person name="Nakanishi T."/>
        </authorList>
    </citation>
    <scope>NUCLEOTIDE SEQUENCE [LARGE SCALE GENOMIC DNA]</scope>
</reference>
<feature type="region of interest" description="Disordered" evidence="1">
    <location>
        <begin position="64"/>
        <end position="86"/>
    </location>
</feature>
<evidence type="ECO:0000313" key="4">
    <source>
        <dbReference type="Proteomes" id="UP000287166"/>
    </source>
</evidence>